<name>A0AAV4GAB4_9GAST</name>
<dbReference type="PANTHER" id="PTHR11559">
    <property type="entry name" value="CARBOXYLESTERASE"/>
    <property type="match status" value="1"/>
</dbReference>
<evidence type="ECO:0000313" key="6">
    <source>
        <dbReference type="Proteomes" id="UP000762676"/>
    </source>
</evidence>
<keyword evidence="6" id="KW-1185">Reference proteome</keyword>
<dbReference type="Pfam" id="PF00135">
    <property type="entry name" value="COesterase"/>
    <property type="match status" value="1"/>
</dbReference>
<evidence type="ECO:0000256" key="3">
    <source>
        <dbReference type="RuleBase" id="RU361235"/>
    </source>
</evidence>
<dbReference type="InterPro" id="IPR002018">
    <property type="entry name" value="CarbesteraseB"/>
</dbReference>
<keyword evidence="2 3" id="KW-0378">Hydrolase</keyword>
<dbReference type="Proteomes" id="UP000762676">
    <property type="component" value="Unassembled WGS sequence"/>
</dbReference>
<reference evidence="5 6" key="1">
    <citation type="journal article" date="2021" name="Elife">
        <title>Chloroplast acquisition without the gene transfer in kleptoplastic sea slugs, Plakobranchus ocellatus.</title>
        <authorList>
            <person name="Maeda T."/>
            <person name="Takahashi S."/>
            <person name="Yoshida T."/>
            <person name="Shimamura S."/>
            <person name="Takaki Y."/>
            <person name="Nagai Y."/>
            <person name="Toyoda A."/>
            <person name="Suzuki Y."/>
            <person name="Arimoto A."/>
            <person name="Ishii H."/>
            <person name="Satoh N."/>
            <person name="Nishiyama T."/>
            <person name="Hasebe M."/>
            <person name="Maruyama T."/>
            <person name="Minagawa J."/>
            <person name="Obokata J."/>
            <person name="Shigenobu S."/>
        </authorList>
    </citation>
    <scope>NUCLEOTIDE SEQUENCE [LARGE SCALE GENOMIC DNA]</scope>
</reference>
<dbReference type="SUPFAM" id="SSF53474">
    <property type="entry name" value="alpha/beta-Hydrolases"/>
    <property type="match status" value="1"/>
</dbReference>
<dbReference type="InterPro" id="IPR029058">
    <property type="entry name" value="AB_hydrolase_fold"/>
</dbReference>
<comment type="similarity">
    <text evidence="1 3">Belongs to the type-B carboxylesterase/lipase family.</text>
</comment>
<evidence type="ECO:0000259" key="4">
    <source>
        <dbReference type="Pfam" id="PF00135"/>
    </source>
</evidence>
<dbReference type="InterPro" id="IPR050309">
    <property type="entry name" value="Type-B_Carboxylest/Lipase"/>
</dbReference>
<dbReference type="AlphaFoldDB" id="A0AAV4GAB4"/>
<dbReference type="InterPro" id="IPR019826">
    <property type="entry name" value="Carboxylesterase_B_AS"/>
</dbReference>
<dbReference type="EMBL" id="BMAT01011887">
    <property type="protein sequence ID" value="GFR81515.1"/>
    <property type="molecule type" value="Genomic_DNA"/>
</dbReference>
<proteinExistence type="inferred from homology"/>
<dbReference type="EC" id="3.1.1.-" evidence="3"/>
<evidence type="ECO:0000256" key="2">
    <source>
        <dbReference type="ARBA" id="ARBA00022801"/>
    </source>
</evidence>
<gene>
    <name evidence="5" type="ORF">ElyMa_005927700</name>
</gene>
<protein>
    <recommendedName>
        <fullName evidence="3">Carboxylic ester hydrolase</fullName>
        <ecNumber evidence="3">3.1.1.-</ecNumber>
    </recommendedName>
</protein>
<feature type="domain" description="Carboxylesterase type B" evidence="4">
    <location>
        <begin position="9"/>
        <end position="423"/>
    </location>
</feature>
<organism evidence="5 6">
    <name type="scientific">Elysia marginata</name>
    <dbReference type="NCBI Taxonomy" id="1093978"/>
    <lineage>
        <taxon>Eukaryota</taxon>
        <taxon>Metazoa</taxon>
        <taxon>Spiralia</taxon>
        <taxon>Lophotrochozoa</taxon>
        <taxon>Mollusca</taxon>
        <taxon>Gastropoda</taxon>
        <taxon>Heterobranchia</taxon>
        <taxon>Euthyneura</taxon>
        <taxon>Panpulmonata</taxon>
        <taxon>Sacoglossa</taxon>
        <taxon>Placobranchoidea</taxon>
        <taxon>Plakobranchidae</taxon>
        <taxon>Elysia</taxon>
    </lineage>
</organism>
<accession>A0AAV4GAB4</accession>
<dbReference type="GO" id="GO:0016787">
    <property type="term" value="F:hydrolase activity"/>
    <property type="evidence" value="ECO:0007669"/>
    <property type="project" value="UniProtKB-KW"/>
</dbReference>
<evidence type="ECO:0000313" key="5">
    <source>
        <dbReference type="EMBL" id="GFR81515.1"/>
    </source>
</evidence>
<dbReference type="Gene3D" id="3.40.50.1820">
    <property type="entry name" value="alpha/beta hydrolase"/>
    <property type="match status" value="1"/>
</dbReference>
<dbReference type="PROSITE" id="PS00122">
    <property type="entry name" value="CARBOXYLESTERASE_B_1"/>
    <property type="match status" value="1"/>
</dbReference>
<sequence>MEAAATASGTFVNTHDLVFVTINYRLGVLGFLSTEDEASPGNFGLWDMVLALNWVKDNIQAFGGDPDDVTVSGESAGGAAVSYLTLAPQAKSLFKKAYAHSGSATSVFGRSTQARKNALEFATSVGCQVSGGDESIEHSRDVLACLKKIPLTDITGFQAFTLDESKFVPRVDGYIVPKDPLVLFSDTEYLRSVGFFDKAHLVALNNNERSIIEAQVKLNEYMLTSQLGLTGTDAQNMLRALHASSKQFYVGTRLQTPSPPEPALKAVDSWYQRRYGENALIEMNSDLNFLIPSVDYIESTTKDASCNAWLLYFNHYPEIIKGHQRGMPHSFDLLYWFDFPLELMKIFLSNPTIEEMREKDLKLKQSFSAVISAFVKTGNPTGALSQHIPTKVPTYNLQSRSHIDFCSTPTLGSNLESSKREFWEQFKLEHHQTEK</sequence>
<comment type="caution">
    <text evidence="5">The sequence shown here is derived from an EMBL/GenBank/DDBJ whole genome shotgun (WGS) entry which is preliminary data.</text>
</comment>
<evidence type="ECO:0000256" key="1">
    <source>
        <dbReference type="ARBA" id="ARBA00005964"/>
    </source>
</evidence>